<accession>A0ABP9I4P4</accession>
<evidence type="ECO:0000259" key="1">
    <source>
        <dbReference type="Pfam" id="PF01636"/>
    </source>
</evidence>
<dbReference type="RefSeq" id="WP_345679547.1">
    <property type="nucleotide sequence ID" value="NZ_BAABHS010000032.1"/>
</dbReference>
<feature type="domain" description="Aminoglycoside phosphotransferase" evidence="1">
    <location>
        <begin position="124"/>
        <end position="230"/>
    </location>
</feature>
<evidence type="ECO:0000313" key="2">
    <source>
        <dbReference type="EMBL" id="GAA4986957.1"/>
    </source>
</evidence>
<organism evidence="2 3">
    <name type="scientific">Yinghuangia aomiensis</name>
    <dbReference type="NCBI Taxonomy" id="676205"/>
    <lineage>
        <taxon>Bacteria</taxon>
        <taxon>Bacillati</taxon>
        <taxon>Actinomycetota</taxon>
        <taxon>Actinomycetes</taxon>
        <taxon>Kitasatosporales</taxon>
        <taxon>Streptomycetaceae</taxon>
        <taxon>Yinghuangia</taxon>
    </lineage>
</organism>
<reference evidence="3" key="1">
    <citation type="journal article" date="2019" name="Int. J. Syst. Evol. Microbiol.">
        <title>The Global Catalogue of Microorganisms (GCM) 10K type strain sequencing project: providing services to taxonomists for standard genome sequencing and annotation.</title>
        <authorList>
            <consortium name="The Broad Institute Genomics Platform"/>
            <consortium name="The Broad Institute Genome Sequencing Center for Infectious Disease"/>
            <person name="Wu L."/>
            <person name="Ma J."/>
        </authorList>
    </citation>
    <scope>NUCLEOTIDE SEQUENCE [LARGE SCALE GENOMIC DNA]</scope>
    <source>
        <strain evidence="3">JCM 17986</strain>
    </source>
</reference>
<dbReference type="Pfam" id="PF01636">
    <property type="entry name" value="APH"/>
    <property type="match status" value="1"/>
</dbReference>
<dbReference type="InterPro" id="IPR011009">
    <property type="entry name" value="Kinase-like_dom_sf"/>
</dbReference>
<evidence type="ECO:0000313" key="3">
    <source>
        <dbReference type="Proteomes" id="UP001500466"/>
    </source>
</evidence>
<dbReference type="Proteomes" id="UP001500466">
    <property type="component" value="Unassembled WGS sequence"/>
</dbReference>
<keyword evidence="3" id="KW-1185">Reference proteome</keyword>
<dbReference type="EMBL" id="BAABHS010000032">
    <property type="protein sequence ID" value="GAA4986957.1"/>
    <property type="molecule type" value="Genomic_DNA"/>
</dbReference>
<dbReference type="InterPro" id="IPR002575">
    <property type="entry name" value="Aminoglycoside_PTrfase"/>
</dbReference>
<proteinExistence type="predicted"/>
<comment type="caution">
    <text evidence="2">The sequence shown here is derived from an EMBL/GenBank/DDBJ whole genome shotgun (WGS) entry which is preliminary data.</text>
</comment>
<dbReference type="SUPFAM" id="SSF56112">
    <property type="entry name" value="Protein kinase-like (PK-like)"/>
    <property type="match status" value="1"/>
</dbReference>
<name>A0ABP9I4P4_9ACTN</name>
<sequence>MTLRVPPPPAGFATAPRVPWAELEPPIRACVEAAVGRVGDAATVWAGFSCDFAAALGTAHGSYFAKGVRAGHPAVPQQRVEASVAPYVTGLSPRLVRHIRRCGWDVLVFEFVDADHADFSPGSRDLPQVADALRRLGDLPPPGAGVPLARAADRWAAYLDTASLALLDGDALVHTDLNPHNLLADGHRAYLVDWAYATRGPAWLDVAYTVLRLMEHGHTAADAENWARQIPCWNAVTEAAADALATAHTRAWRELAGPEDARRCSARVRALAGAIRRG</sequence>
<protein>
    <recommendedName>
        <fullName evidence="1">Aminoglycoside phosphotransferase domain-containing protein</fullName>
    </recommendedName>
</protein>
<dbReference type="Gene3D" id="3.90.1200.10">
    <property type="match status" value="1"/>
</dbReference>
<gene>
    <name evidence="2" type="ORF">GCM10023205_67070</name>
</gene>